<organism evidence="8 9">
    <name type="scientific">Albidovulum sediminis</name>
    <dbReference type="NCBI Taxonomy" id="3066345"/>
    <lineage>
        <taxon>Bacteria</taxon>
        <taxon>Pseudomonadati</taxon>
        <taxon>Pseudomonadota</taxon>
        <taxon>Alphaproteobacteria</taxon>
        <taxon>Rhodobacterales</taxon>
        <taxon>Paracoccaceae</taxon>
        <taxon>Albidovulum</taxon>
    </lineage>
</organism>
<evidence type="ECO:0000256" key="1">
    <source>
        <dbReference type="ARBA" id="ARBA00004749"/>
    </source>
</evidence>
<dbReference type="Gene3D" id="1.10.357.10">
    <property type="entry name" value="Tetracycline Repressor, domain 2"/>
    <property type="match status" value="1"/>
</dbReference>
<comment type="pathway">
    <text evidence="1">Cofactor biosynthesis; ubiquinone biosynthesis.</text>
</comment>
<dbReference type="Pfam" id="PF08511">
    <property type="entry name" value="COQ9"/>
    <property type="match status" value="1"/>
</dbReference>
<dbReference type="InterPro" id="IPR012762">
    <property type="entry name" value="Ubiq_biosynth_COQ9"/>
</dbReference>
<evidence type="ECO:0000256" key="4">
    <source>
        <dbReference type="ARBA" id="ARBA00022946"/>
    </source>
</evidence>
<dbReference type="NCBIfam" id="TIGR02396">
    <property type="entry name" value="diverge_rpsU"/>
    <property type="match status" value="1"/>
</dbReference>
<comment type="caution">
    <text evidence="8">The sequence shown here is derived from an EMBL/GenBank/DDBJ whole genome shotgun (WGS) entry which is preliminary data.</text>
</comment>
<reference evidence="9" key="1">
    <citation type="submission" date="2023-07" db="EMBL/GenBank/DDBJ databases">
        <title>Defluviimonas sediminis sp. nov., isolated from mangrove sediment.</title>
        <authorList>
            <person name="Liu L."/>
            <person name="Li J."/>
            <person name="Huang Y."/>
            <person name="Pan J."/>
            <person name="Li M."/>
        </authorList>
    </citation>
    <scope>NUCLEOTIDE SEQUENCE [LARGE SCALE GENOMIC DNA]</scope>
    <source>
        <strain evidence="9">FT324</strain>
    </source>
</reference>
<evidence type="ECO:0000256" key="6">
    <source>
        <dbReference type="ARBA" id="ARBA00058104"/>
    </source>
</evidence>
<proteinExistence type="inferred from homology"/>
<dbReference type="RefSeq" id="WP_261496985.1">
    <property type="nucleotide sequence ID" value="NZ_JAOCQF010000003.1"/>
</dbReference>
<gene>
    <name evidence="8" type="ORF">N5I32_16385</name>
</gene>
<feature type="domain" description="COQ9 C-terminal" evidence="7">
    <location>
        <begin position="118"/>
        <end position="188"/>
    </location>
</feature>
<dbReference type="EMBL" id="JAOCQF010000003">
    <property type="protein sequence ID" value="MCT8331098.1"/>
    <property type="molecule type" value="Genomic_DNA"/>
</dbReference>
<evidence type="ECO:0000259" key="7">
    <source>
        <dbReference type="Pfam" id="PF08511"/>
    </source>
</evidence>
<sequence length="230" mass="24871">MENNGMDTGALRESLMEAALAHVVFDGWSPVAFAAACKDAGVDPALARVICPGGAVDLAVEYHRRGDRLMRARLAAEDLSALRFRDRITAAVRFRLEGADRELVRRGAALFALPPHAATGAALIWGTADAIWSALGDTSRDFNWYSKRATLSAVYGATVLYWLGDDSEGSAATWEFLDRRIEDVMRFEKAKAQLKESPALGKLLEGPLRLLGNIRAPGAAAADLPGKFRT</sequence>
<evidence type="ECO:0000256" key="5">
    <source>
        <dbReference type="ARBA" id="ARBA00023121"/>
    </source>
</evidence>
<comment type="similarity">
    <text evidence="2">Belongs to the COQ9 family.</text>
</comment>
<dbReference type="InterPro" id="IPR013718">
    <property type="entry name" value="COQ9_C"/>
</dbReference>
<dbReference type="PANTHER" id="PTHR21427">
    <property type="entry name" value="UBIQUINONE BIOSYNTHESIS PROTEIN COQ9, MITOCHONDRIAL"/>
    <property type="match status" value="1"/>
</dbReference>
<comment type="function">
    <text evidence="6">Membrane-associated protein that warps the membrane surface to access and bind aromatic isoprenes with high specificity, including ubiquinone (CoQ) isoprene intermediates and presents them directly to COQ7, therefore facilitating the COQ7-mediated hydroxylase step. Participates in the biosynthesis of coenzyme Q, also named ubiquinone, an essential lipid-soluble electron transporter for aerobic cellular respiration.</text>
</comment>
<evidence type="ECO:0000256" key="3">
    <source>
        <dbReference type="ARBA" id="ARBA00022688"/>
    </source>
</evidence>
<keyword evidence="3" id="KW-0831">Ubiquinone biosynthesis</keyword>
<dbReference type="Proteomes" id="UP001205601">
    <property type="component" value="Unassembled WGS sequence"/>
</dbReference>
<protein>
    <submittedName>
        <fullName evidence="8">COQ9 family protein</fullName>
    </submittedName>
</protein>
<evidence type="ECO:0000313" key="9">
    <source>
        <dbReference type="Proteomes" id="UP001205601"/>
    </source>
</evidence>
<evidence type="ECO:0000313" key="8">
    <source>
        <dbReference type="EMBL" id="MCT8331098.1"/>
    </source>
</evidence>
<keyword evidence="4" id="KW-0809">Transit peptide</keyword>
<keyword evidence="5" id="KW-0446">Lipid-binding</keyword>
<dbReference type="PANTHER" id="PTHR21427:SF19">
    <property type="entry name" value="UBIQUINONE BIOSYNTHESIS PROTEIN COQ9, MITOCHONDRIAL"/>
    <property type="match status" value="1"/>
</dbReference>
<name>A0ABT2NQ85_9RHOB</name>
<keyword evidence="9" id="KW-1185">Reference proteome</keyword>
<accession>A0ABT2NQ85</accession>
<evidence type="ECO:0000256" key="2">
    <source>
        <dbReference type="ARBA" id="ARBA00010766"/>
    </source>
</evidence>